<dbReference type="AlphaFoldDB" id="A0A7S2UF81"/>
<dbReference type="GO" id="GO:0003723">
    <property type="term" value="F:RNA binding"/>
    <property type="evidence" value="ECO:0007669"/>
    <property type="project" value="TreeGrafter"/>
</dbReference>
<feature type="chain" id="PRO_5030935970" description="aspartate--tRNA ligase" evidence="13">
    <location>
        <begin position="25"/>
        <end position="610"/>
    </location>
</feature>
<dbReference type="InterPro" id="IPR004365">
    <property type="entry name" value="NA-bd_OB_tRNA"/>
</dbReference>
<dbReference type="Pfam" id="PF01336">
    <property type="entry name" value="tRNA_anti-codon"/>
    <property type="match status" value="1"/>
</dbReference>
<dbReference type="HAMAP" id="MF_02075">
    <property type="entry name" value="Asp_tRNA_synth_type2"/>
    <property type="match status" value="1"/>
</dbReference>
<feature type="domain" description="Aminoacyl-transfer RNA synthetases class-II family profile" evidence="14">
    <location>
        <begin position="303"/>
        <end position="602"/>
    </location>
</feature>
<dbReference type="NCBIfam" id="TIGR00458">
    <property type="entry name" value="aspS_nondisc"/>
    <property type="match status" value="1"/>
</dbReference>
<comment type="catalytic activity">
    <reaction evidence="11">
        <text>tRNA(Asp) + L-aspartate + ATP = L-aspartyl-tRNA(Asp) + AMP + diphosphate</text>
        <dbReference type="Rhea" id="RHEA:19649"/>
        <dbReference type="Rhea" id="RHEA-COMP:9660"/>
        <dbReference type="Rhea" id="RHEA-COMP:9678"/>
        <dbReference type="ChEBI" id="CHEBI:29991"/>
        <dbReference type="ChEBI" id="CHEBI:30616"/>
        <dbReference type="ChEBI" id="CHEBI:33019"/>
        <dbReference type="ChEBI" id="CHEBI:78442"/>
        <dbReference type="ChEBI" id="CHEBI:78516"/>
        <dbReference type="ChEBI" id="CHEBI:456215"/>
        <dbReference type="EC" id="6.1.1.12"/>
    </reaction>
</comment>
<keyword evidence="7" id="KW-0067">ATP-binding</keyword>
<keyword evidence="8" id="KW-0648">Protein biosynthesis</keyword>
<dbReference type="EC" id="6.1.1.12" evidence="3"/>
<keyword evidence="9" id="KW-0030">Aminoacyl-tRNA synthetase</keyword>
<feature type="signal peptide" evidence="13">
    <location>
        <begin position="1"/>
        <end position="24"/>
    </location>
</feature>
<dbReference type="PANTHER" id="PTHR43450:SF1">
    <property type="entry name" value="ASPARTATE--TRNA LIGASE, CYTOPLASMIC"/>
    <property type="match status" value="1"/>
</dbReference>
<dbReference type="GO" id="GO:0005524">
    <property type="term" value="F:ATP binding"/>
    <property type="evidence" value="ECO:0007669"/>
    <property type="project" value="UniProtKB-KW"/>
</dbReference>
<dbReference type="SUPFAM" id="SSF55681">
    <property type="entry name" value="Class II aaRS and biotin synthetases"/>
    <property type="match status" value="1"/>
</dbReference>
<evidence type="ECO:0000256" key="10">
    <source>
        <dbReference type="ARBA" id="ARBA00033155"/>
    </source>
</evidence>
<dbReference type="InterPro" id="IPR012340">
    <property type="entry name" value="NA-bd_OB-fold"/>
</dbReference>
<dbReference type="NCBIfam" id="NF003483">
    <property type="entry name" value="PRK05159.1"/>
    <property type="match status" value="1"/>
</dbReference>
<comment type="similarity">
    <text evidence="2">Belongs to the class-II aminoacyl-tRNA synthetase family. Type 2 subfamily.</text>
</comment>
<dbReference type="GO" id="GO:0004815">
    <property type="term" value="F:aspartate-tRNA ligase activity"/>
    <property type="evidence" value="ECO:0007669"/>
    <property type="project" value="UniProtKB-EC"/>
</dbReference>
<dbReference type="Pfam" id="PF00152">
    <property type="entry name" value="tRNA-synt_2"/>
    <property type="match status" value="1"/>
</dbReference>
<evidence type="ECO:0000256" key="3">
    <source>
        <dbReference type="ARBA" id="ARBA00012841"/>
    </source>
</evidence>
<evidence type="ECO:0000256" key="12">
    <source>
        <dbReference type="SAM" id="Coils"/>
    </source>
</evidence>
<dbReference type="GO" id="GO:0006422">
    <property type="term" value="P:aspartyl-tRNA aminoacylation"/>
    <property type="evidence" value="ECO:0007669"/>
    <property type="project" value="InterPro"/>
</dbReference>
<dbReference type="CDD" id="cd00776">
    <property type="entry name" value="AsxRS_core"/>
    <property type="match status" value="1"/>
</dbReference>
<dbReference type="CDD" id="cd04320">
    <property type="entry name" value="AspRS_cyto_N"/>
    <property type="match status" value="1"/>
</dbReference>
<evidence type="ECO:0000256" key="6">
    <source>
        <dbReference type="ARBA" id="ARBA00022741"/>
    </source>
</evidence>
<evidence type="ECO:0000256" key="13">
    <source>
        <dbReference type="SAM" id="SignalP"/>
    </source>
</evidence>
<dbReference type="FunFam" id="3.30.930.10:FF:000013">
    <property type="entry name" value="Aspartate--tRNA ligase, cytoplasmic"/>
    <property type="match status" value="1"/>
</dbReference>
<feature type="coiled-coil region" evidence="12">
    <location>
        <begin position="68"/>
        <end position="104"/>
    </location>
</feature>
<keyword evidence="12" id="KW-0175">Coiled coil</keyword>
<evidence type="ECO:0000256" key="9">
    <source>
        <dbReference type="ARBA" id="ARBA00023146"/>
    </source>
</evidence>
<evidence type="ECO:0000256" key="5">
    <source>
        <dbReference type="ARBA" id="ARBA00022598"/>
    </source>
</evidence>
<evidence type="ECO:0000256" key="8">
    <source>
        <dbReference type="ARBA" id="ARBA00022917"/>
    </source>
</evidence>
<reference evidence="15" key="1">
    <citation type="submission" date="2021-01" db="EMBL/GenBank/DDBJ databases">
        <authorList>
            <person name="Corre E."/>
            <person name="Pelletier E."/>
            <person name="Niang G."/>
            <person name="Scheremetjew M."/>
            <person name="Finn R."/>
            <person name="Kale V."/>
            <person name="Holt S."/>
            <person name="Cochrane G."/>
            <person name="Meng A."/>
            <person name="Brown T."/>
            <person name="Cohen L."/>
        </authorList>
    </citation>
    <scope>NUCLEOTIDE SEQUENCE</scope>
    <source>
        <strain evidence="15">CCMP2084</strain>
    </source>
</reference>
<dbReference type="GO" id="GO:0017101">
    <property type="term" value="C:aminoacyl-tRNA synthetase multienzyme complex"/>
    <property type="evidence" value="ECO:0007669"/>
    <property type="project" value="TreeGrafter"/>
</dbReference>
<dbReference type="PANTHER" id="PTHR43450">
    <property type="entry name" value="ASPARTYL-TRNA SYNTHETASE"/>
    <property type="match status" value="1"/>
</dbReference>
<dbReference type="PROSITE" id="PS50862">
    <property type="entry name" value="AA_TRNA_LIGASE_II"/>
    <property type="match status" value="1"/>
</dbReference>
<evidence type="ECO:0000313" key="15">
    <source>
        <dbReference type="EMBL" id="CAD9818068.1"/>
    </source>
</evidence>
<dbReference type="InterPro" id="IPR006195">
    <property type="entry name" value="aa-tRNA-synth_II"/>
</dbReference>
<evidence type="ECO:0000259" key="14">
    <source>
        <dbReference type="PROSITE" id="PS50862"/>
    </source>
</evidence>
<dbReference type="SUPFAM" id="SSF50249">
    <property type="entry name" value="Nucleic acid-binding proteins"/>
    <property type="match status" value="1"/>
</dbReference>
<keyword evidence="13" id="KW-0732">Signal</keyword>
<dbReference type="InterPro" id="IPR004523">
    <property type="entry name" value="Asp-tRNA_synthase_2"/>
</dbReference>
<gene>
    <name evidence="15" type="ORF">ASEP1449_LOCUS9900</name>
</gene>
<dbReference type="GO" id="GO:0005829">
    <property type="term" value="C:cytosol"/>
    <property type="evidence" value="ECO:0007669"/>
    <property type="project" value="TreeGrafter"/>
</dbReference>
<evidence type="ECO:0000256" key="11">
    <source>
        <dbReference type="ARBA" id="ARBA00047904"/>
    </source>
</evidence>
<accession>A0A7S2UF81</accession>
<organism evidence="15">
    <name type="scientific">Attheya septentrionalis</name>
    <dbReference type="NCBI Taxonomy" id="420275"/>
    <lineage>
        <taxon>Eukaryota</taxon>
        <taxon>Sar</taxon>
        <taxon>Stramenopiles</taxon>
        <taxon>Ochrophyta</taxon>
        <taxon>Bacillariophyta</taxon>
        <taxon>Coscinodiscophyceae</taxon>
        <taxon>Chaetocerotophycidae</taxon>
        <taxon>Chaetocerotales</taxon>
        <taxon>Attheyaceae</taxon>
        <taxon>Attheya</taxon>
    </lineage>
</organism>
<sequence>MRAVRLSSVLVGIMMLSLSRAAIARRASCAFMATTTGTGKNVASTSARRSNFISTTPRFMSTGEATEKTEEEKAAIKAAREARKEEKEQQKAEKKAKKAAQQAAETAALVIPEVTYLSVDEEDSYAKMGDMKRVMSRSATGRKFVRVQNLGTEIEPGSTVWLRGRLDSIRVKGGSCFLVVRQDSFHTVQAVFFKDKENPEFSQKMIRYLKGLTIESMIDLKGTLTEAEVRSCSIQNVELKIERIHSVSNAAVQLPFLVEDAARSEQEVEESQGTDRPFPRLGQELRLDNRWIDLRAPANNAIMRIQSAICQLFRESLYSQGFVEIHTPKLIAGESESGAGVFTTDYFGTTACLAQSPQLYKQMAISSDLDRVFEIGPVFRAENSNTRRHLCEFTGLDLEMSIDDHYMETLEVVHNLFKHIFTGLESRWAKELSVIREQYSSEAVTFTDEPCVLHWPEAMEILKEKGIDIGDGMSDLNGAMELALGAAVKEKYGADFFMLDKYPSEIRPFYTMPCPNDDRFSNSYDIFIRGQEICSGAQRCHDPELVMQILDKKGIEAGDGLKAYIDSFRHGISPHAGAGIGLERVVFLYLGLDNVRKASMFPRDPNRCSP</sequence>
<evidence type="ECO:0000256" key="2">
    <source>
        <dbReference type="ARBA" id="ARBA00005312"/>
    </source>
</evidence>
<dbReference type="PRINTS" id="PR01042">
    <property type="entry name" value="TRNASYNTHASP"/>
</dbReference>
<evidence type="ECO:0000256" key="7">
    <source>
        <dbReference type="ARBA" id="ARBA00022840"/>
    </source>
</evidence>
<evidence type="ECO:0000256" key="4">
    <source>
        <dbReference type="ARBA" id="ARBA00022490"/>
    </source>
</evidence>
<keyword evidence="5" id="KW-0436">Ligase</keyword>
<dbReference type="Gene3D" id="2.40.50.140">
    <property type="entry name" value="Nucleic acid-binding proteins"/>
    <property type="match status" value="1"/>
</dbReference>
<name>A0A7S2UF81_9STRA</name>
<evidence type="ECO:0000256" key="1">
    <source>
        <dbReference type="ARBA" id="ARBA00004496"/>
    </source>
</evidence>
<keyword evidence="4" id="KW-0963">Cytoplasm</keyword>
<protein>
    <recommendedName>
        <fullName evidence="3">aspartate--tRNA ligase</fullName>
        <ecNumber evidence="3">6.1.1.12</ecNumber>
    </recommendedName>
    <alternativeName>
        <fullName evidence="10">Aspartyl-tRNA synthetase</fullName>
    </alternativeName>
</protein>
<dbReference type="Gene3D" id="3.30.930.10">
    <property type="entry name" value="Bira Bifunctional Protein, Domain 2"/>
    <property type="match status" value="1"/>
</dbReference>
<keyword evidence="6" id="KW-0547">Nucleotide-binding</keyword>
<proteinExistence type="inferred from homology"/>
<dbReference type="InterPro" id="IPR045864">
    <property type="entry name" value="aa-tRNA-synth_II/BPL/LPL"/>
</dbReference>
<dbReference type="InterPro" id="IPR004364">
    <property type="entry name" value="Aa-tRNA-synt_II"/>
</dbReference>
<comment type="subcellular location">
    <subcellularLocation>
        <location evidence="1">Cytoplasm</location>
    </subcellularLocation>
</comment>
<dbReference type="InterPro" id="IPR002312">
    <property type="entry name" value="Asp/Asn-tRNA-synth_IIb"/>
</dbReference>
<dbReference type="EMBL" id="HBHQ01014835">
    <property type="protein sequence ID" value="CAD9818068.1"/>
    <property type="molecule type" value="Transcribed_RNA"/>
</dbReference>